<dbReference type="SUPFAM" id="SSF48452">
    <property type="entry name" value="TPR-like"/>
    <property type="match status" value="1"/>
</dbReference>
<comment type="caution">
    <text evidence="2">The sequence shown here is derived from an EMBL/GenBank/DDBJ whole genome shotgun (WGS) entry which is preliminary data.</text>
</comment>
<dbReference type="Proteomes" id="UP001255185">
    <property type="component" value="Unassembled WGS sequence"/>
</dbReference>
<dbReference type="SMART" id="SM00028">
    <property type="entry name" value="TPR"/>
    <property type="match status" value="4"/>
</dbReference>
<proteinExistence type="predicted"/>
<protein>
    <submittedName>
        <fullName evidence="2">Tetratricopeptide (TPR) repeat protein</fullName>
    </submittedName>
</protein>
<feature type="repeat" description="TPR" evidence="1">
    <location>
        <begin position="293"/>
        <end position="326"/>
    </location>
</feature>
<dbReference type="EMBL" id="JAVDVI010000001">
    <property type="protein sequence ID" value="MDR6966437.1"/>
    <property type="molecule type" value="Genomic_DNA"/>
</dbReference>
<dbReference type="PANTHER" id="PTHR44749">
    <property type="entry name" value="SUPPRESSOR OF RPS4-RLD 1"/>
    <property type="match status" value="1"/>
</dbReference>
<dbReference type="PROSITE" id="PS50005">
    <property type="entry name" value="TPR"/>
    <property type="match status" value="1"/>
</dbReference>
<dbReference type="PANTHER" id="PTHR44749:SF1">
    <property type="entry name" value="TETRATRICOPEPTIDE-LIKE HELICAL DOMAIN-CONTAINING PROTEIN"/>
    <property type="match status" value="1"/>
</dbReference>
<dbReference type="RefSeq" id="WP_310024020.1">
    <property type="nucleotide sequence ID" value="NZ_JAVDVI010000001.1"/>
</dbReference>
<evidence type="ECO:0000313" key="2">
    <source>
        <dbReference type="EMBL" id="MDR6966437.1"/>
    </source>
</evidence>
<dbReference type="InterPro" id="IPR044650">
    <property type="entry name" value="SRFR1-like"/>
</dbReference>
<dbReference type="InterPro" id="IPR011990">
    <property type="entry name" value="TPR-like_helical_dom_sf"/>
</dbReference>
<dbReference type="Gene3D" id="1.25.40.10">
    <property type="entry name" value="Tetratricopeptide repeat domain"/>
    <property type="match status" value="1"/>
</dbReference>
<keyword evidence="1" id="KW-0802">TPR repeat</keyword>
<dbReference type="InterPro" id="IPR019734">
    <property type="entry name" value="TPR_rpt"/>
</dbReference>
<accession>A0ABU1TKC7</accession>
<gene>
    <name evidence="2" type="ORF">J2X31_000430</name>
</gene>
<name>A0ABU1TKC7_9FLAO</name>
<evidence type="ECO:0000256" key="1">
    <source>
        <dbReference type="PROSITE-ProRule" id="PRU00339"/>
    </source>
</evidence>
<dbReference type="Pfam" id="PF13181">
    <property type="entry name" value="TPR_8"/>
    <property type="match status" value="2"/>
</dbReference>
<evidence type="ECO:0000313" key="3">
    <source>
        <dbReference type="Proteomes" id="UP001255185"/>
    </source>
</evidence>
<sequence>MKLFGFFKNKENDTFGITEPDRLWVEDNFRWLIKVFGYPYRESEQILLSENYFAKTFKGDRVLIENIIKDLCSLLQIQEDKIAFEVVSDIRDIYGMPYQIEGRLFETELEIEEEKYKIHIANSLQKHPKRLIYSLVYEFIRIKLTENKLQYDTGDDTDLFIYLAGIYFGFGVLLSQNLKDTGRVDDGFWETKWNYISEMPNEIMAFALATYSKLIEQDTPKWKDDLPSDLKSQFGKAIKYLNDNPSELYDKQELEANELFKIAYDQYLKNEFEEAIDNLQKILFLTNDDVMKADVYNNLGYYNIRLRNYEESVSYFKSSIKIIPDYGYANDNLGYALIQLGKLEEGKEFLEKALKTENNDIAYTYRNYALYYQAKGELNKAEDYFKKSFESITESVDLLEYHYSDFLIKNGETEKGLEFLNKAVDKGEPEAIEKLNEIKKN</sequence>
<organism evidence="2 3">
    <name type="scientific">Flavobacterium arsenatis</name>
    <dbReference type="NCBI Taxonomy" id="1484332"/>
    <lineage>
        <taxon>Bacteria</taxon>
        <taxon>Pseudomonadati</taxon>
        <taxon>Bacteroidota</taxon>
        <taxon>Flavobacteriia</taxon>
        <taxon>Flavobacteriales</taxon>
        <taxon>Flavobacteriaceae</taxon>
        <taxon>Flavobacterium</taxon>
    </lineage>
</organism>
<reference evidence="2 3" key="1">
    <citation type="submission" date="2023-07" db="EMBL/GenBank/DDBJ databases">
        <title>Sorghum-associated microbial communities from plants grown in Nebraska, USA.</title>
        <authorList>
            <person name="Schachtman D."/>
        </authorList>
    </citation>
    <scope>NUCLEOTIDE SEQUENCE [LARGE SCALE GENOMIC DNA]</scope>
    <source>
        <strain evidence="2 3">3773</strain>
    </source>
</reference>
<keyword evidence="3" id="KW-1185">Reference proteome</keyword>